<accession>F3QRP8</accession>
<reference evidence="1 2" key="1">
    <citation type="submission" date="2011-02" db="EMBL/GenBank/DDBJ databases">
        <authorList>
            <person name="Weinstock G."/>
            <person name="Sodergren E."/>
            <person name="Clifton S."/>
            <person name="Fulton L."/>
            <person name="Fulton B."/>
            <person name="Courtney L."/>
            <person name="Fronick C."/>
            <person name="Harrison M."/>
            <person name="Strong C."/>
            <person name="Farmer C."/>
            <person name="Delahaunty K."/>
            <person name="Markovic C."/>
            <person name="Hall O."/>
            <person name="Minx P."/>
            <person name="Tomlinson C."/>
            <person name="Mitreva M."/>
            <person name="Hou S."/>
            <person name="Chen J."/>
            <person name="Wollam A."/>
            <person name="Pepin K.H."/>
            <person name="Johnson M."/>
            <person name="Bhonagiri V."/>
            <person name="Zhang X."/>
            <person name="Suruliraj S."/>
            <person name="Warren W."/>
            <person name="Chinwalla A."/>
            <person name="Mardis E.R."/>
            <person name="Wilson R.K."/>
        </authorList>
    </citation>
    <scope>NUCLEOTIDE SEQUENCE [LARGE SCALE GENOMIC DNA]</scope>
    <source>
        <strain evidence="1 2">YIT 11841</strain>
    </source>
</reference>
<name>F3QRP8_9BACT</name>
<protein>
    <submittedName>
        <fullName evidence="1">Conserved domain protein</fullName>
    </submittedName>
</protein>
<evidence type="ECO:0000313" key="1">
    <source>
        <dbReference type="EMBL" id="EGG55986.1"/>
    </source>
</evidence>
<dbReference type="Proteomes" id="UP000005546">
    <property type="component" value="Unassembled WGS sequence"/>
</dbReference>
<proteinExistence type="predicted"/>
<evidence type="ECO:0000313" key="2">
    <source>
        <dbReference type="Proteomes" id="UP000005546"/>
    </source>
</evidence>
<dbReference type="EMBL" id="AFBR01000022">
    <property type="protein sequence ID" value="EGG55986.1"/>
    <property type="molecule type" value="Genomic_DNA"/>
</dbReference>
<dbReference type="HOGENOM" id="CLU_070308_0_0_10"/>
<dbReference type="AlphaFoldDB" id="F3QRP8"/>
<keyword evidence="2" id="KW-1185">Reference proteome</keyword>
<sequence length="361" mass="42328">MKKVVLVFNKPRRLLIIEYKQTLYFIMHAMKLKIIVMSIATLFSCQNIQKEECDLEKTPIEKQTLTQHNIDSIITYPRSLNVFHDKLLFMQPNASDKLFVVLNKDSLNLLFSGGSKGHTLDEFINLNRNYFSCTDSSFFALDANIEKEITIKNGRLKCIDRTPIIIPDALNQLVKTGIDSYIASGLTNGQEGEHILYKDGEYSFFGEYPEQSLQKEERFKFNFKSTVGRTDKKQIWDFYYYMNLIRSYDTNGNLVKEIKIKDSFERPQKNSAYESQCCYHKISANSHYIVALYSRGYTMSELYKKLNIILEVQLWSWKGELKRRILFDKPFDLFSISEDNILYAMCSETPNIIYTYDFNEK</sequence>
<organism evidence="1 2">
    <name type="scientific">Paraprevotella xylaniphila YIT 11841</name>
    <dbReference type="NCBI Taxonomy" id="762982"/>
    <lineage>
        <taxon>Bacteria</taxon>
        <taxon>Pseudomonadati</taxon>
        <taxon>Bacteroidota</taxon>
        <taxon>Bacteroidia</taxon>
        <taxon>Bacteroidales</taxon>
        <taxon>Prevotellaceae</taxon>
        <taxon>Paraprevotella</taxon>
    </lineage>
</organism>
<comment type="caution">
    <text evidence="1">The sequence shown here is derived from an EMBL/GenBank/DDBJ whole genome shotgun (WGS) entry which is preliminary data.</text>
</comment>
<gene>
    <name evidence="1" type="ORF">HMPREF9442_00852</name>
</gene>
<dbReference type="eggNOG" id="ENOG5033T34">
    <property type="taxonomic scope" value="Bacteria"/>
</dbReference>
<dbReference type="STRING" id="762982.HMPREF9442_00852"/>